<keyword evidence="2 5" id="KW-0732">Signal</keyword>
<dbReference type="InterPro" id="IPR003591">
    <property type="entry name" value="Leu-rich_rpt_typical-subtyp"/>
</dbReference>
<evidence type="ECO:0000256" key="5">
    <source>
        <dbReference type="SAM" id="SignalP"/>
    </source>
</evidence>
<keyword evidence="3" id="KW-0677">Repeat</keyword>
<dbReference type="SUPFAM" id="SSF52058">
    <property type="entry name" value="L domain-like"/>
    <property type="match status" value="1"/>
</dbReference>
<evidence type="ECO:0000256" key="4">
    <source>
        <dbReference type="SAM" id="MobiDB-lite"/>
    </source>
</evidence>
<evidence type="ECO:0000256" key="1">
    <source>
        <dbReference type="ARBA" id="ARBA00022614"/>
    </source>
</evidence>
<dbReference type="Pfam" id="PF13855">
    <property type="entry name" value="LRR_8"/>
    <property type="match status" value="2"/>
</dbReference>
<name>A0A8T2NM77_9TELE</name>
<dbReference type="EMBL" id="JAFBMS010000062">
    <property type="protein sequence ID" value="KAG9338688.1"/>
    <property type="molecule type" value="Genomic_DNA"/>
</dbReference>
<proteinExistence type="predicted"/>
<evidence type="ECO:0008006" key="8">
    <source>
        <dbReference type="Google" id="ProtNLM"/>
    </source>
</evidence>
<evidence type="ECO:0000256" key="2">
    <source>
        <dbReference type="ARBA" id="ARBA00022729"/>
    </source>
</evidence>
<dbReference type="InterPro" id="IPR036179">
    <property type="entry name" value="Ig-like_dom_sf"/>
</dbReference>
<feature type="signal peptide" evidence="5">
    <location>
        <begin position="1"/>
        <end position="18"/>
    </location>
</feature>
<dbReference type="InterPro" id="IPR050541">
    <property type="entry name" value="LRR_TM_domain-containing"/>
</dbReference>
<dbReference type="InterPro" id="IPR032675">
    <property type="entry name" value="LRR_dom_sf"/>
</dbReference>
<comment type="caution">
    <text evidence="6">The sequence shown here is derived from an EMBL/GenBank/DDBJ whole genome shotgun (WGS) entry which is preliminary data.</text>
</comment>
<protein>
    <recommendedName>
        <fullName evidence="8">Ig-like domain-containing protein</fullName>
    </recommendedName>
</protein>
<gene>
    <name evidence="6" type="ORF">JZ751_025356</name>
</gene>
<dbReference type="PANTHER" id="PTHR24369">
    <property type="entry name" value="ANTIGEN BSP, PUTATIVE-RELATED"/>
    <property type="match status" value="1"/>
</dbReference>
<dbReference type="InterPro" id="IPR001611">
    <property type="entry name" value="Leu-rich_rpt"/>
</dbReference>
<feature type="chain" id="PRO_5035773316" description="Ig-like domain-containing protein" evidence="5">
    <location>
        <begin position="19"/>
        <end position="669"/>
    </location>
</feature>
<evidence type="ECO:0000313" key="7">
    <source>
        <dbReference type="Proteomes" id="UP000824540"/>
    </source>
</evidence>
<dbReference type="AlphaFoldDB" id="A0A8T2NM77"/>
<evidence type="ECO:0000256" key="3">
    <source>
        <dbReference type="ARBA" id="ARBA00022737"/>
    </source>
</evidence>
<keyword evidence="7" id="KW-1185">Reference proteome</keyword>
<feature type="compositionally biased region" description="Basic and acidic residues" evidence="4">
    <location>
        <begin position="568"/>
        <end position="579"/>
    </location>
</feature>
<dbReference type="SMART" id="SM00369">
    <property type="entry name" value="LRR_TYP"/>
    <property type="match status" value="7"/>
</dbReference>
<evidence type="ECO:0000313" key="6">
    <source>
        <dbReference type="EMBL" id="KAG9338688.1"/>
    </source>
</evidence>
<reference evidence="6" key="1">
    <citation type="thesis" date="2021" institute="BYU ScholarsArchive" country="Provo, UT, USA">
        <title>Applications of and Algorithms for Genome Assembly and Genomic Analyses with an Emphasis on Marine Teleosts.</title>
        <authorList>
            <person name="Pickett B.D."/>
        </authorList>
    </citation>
    <scope>NUCLEOTIDE SEQUENCE</scope>
    <source>
        <strain evidence="6">HI-2016</strain>
    </source>
</reference>
<feature type="region of interest" description="Disordered" evidence="4">
    <location>
        <begin position="527"/>
        <end position="592"/>
    </location>
</feature>
<dbReference type="Proteomes" id="UP000824540">
    <property type="component" value="Unassembled WGS sequence"/>
</dbReference>
<keyword evidence="1" id="KW-0433">Leucine-rich repeat</keyword>
<dbReference type="OrthoDB" id="660555at2759"/>
<organism evidence="6 7">
    <name type="scientific">Albula glossodonta</name>
    <name type="common">roundjaw bonefish</name>
    <dbReference type="NCBI Taxonomy" id="121402"/>
    <lineage>
        <taxon>Eukaryota</taxon>
        <taxon>Metazoa</taxon>
        <taxon>Chordata</taxon>
        <taxon>Craniata</taxon>
        <taxon>Vertebrata</taxon>
        <taxon>Euteleostomi</taxon>
        <taxon>Actinopterygii</taxon>
        <taxon>Neopterygii</taxon>
        <taxon>Teleostei</taxon>
        <taxon>Albuliformes</taxon>
        <taxon>Albulidae</taxon>
        <taxon>Albula</taxon>
    </lineage>
</organism>
<dbReference type="GO" id="GO:0005886">
    <property type="term" value="C:plasma membrane"/>
    <property type="evidence" value="ECO:0007669"/>
    <property type="project" value="TreeGrafter"/>
</dbReference>
<sequence length="669" mass="72897">MAVRKFVLLFVLLCGASGFIRGRTDALCAQGAPRFGCDRMSENCTGRDQLIRPSGMSSQVGALDFSFNGITTIRRLDFPPRLPSTARLNLSHNIIFEVQEAAFAGFLKLEELDLSSNCLSVIKKGTLRGLGKLNTLDLRDNQIAEVHLHAFSGLDALRIVWLQNNKLNNIPQAVTGLAALRVLSLANNRISQVDSGCLQGCRDLTTLHLQQNLISGVSKAAFRDLRRLQTLNLSDNLLETLSSSALQYLWEQGTEVHLHGNPWRCDCGLAELRGCAPARLTGGVKCHGGPLHGVPLSARSPGQLPCSRELRVPDPRTASVTEGTDLRLPCGNGSDGGKVRYWQTPFGRMESSGGLSRGDPVEILTDGSMKISRATFYHTGLYYCLLEAGEGRVIFPYMVECTHSTGSGEARLRKTREAETYQDAVSDAHFVAAVVSSVVLTFLGGFALGAFSRTHLNWFLQRVRPKRREGGGVPLGTLPMQYENRTFRKEADTSSPEGTISMTSNLEDAHVERVLPESSAVLGSVYLEGSDSSDCDDRRQDGGGNSQGEGEAENSPGDVRGKPRARGPRGDEQEGSSERDPDEEPSTRTSKRRVIKLYNYDEEGNRYGHIKDSEFEAAPRTKQRTLSLTRLNAIMAAASDPTISKELSPGDTAEQGKPDDGALLFQLSI</sequence>
<dbReference type="PANTHER" id="PTHR24369:SF210">
    <property type="entry name" value="CHAOPTIN-RELATED"/>
    <property type="match status" value="1"/>
</dbReference>
<dbReference type="PROSITE" id="PS51450">
    <property type="entry name" value="LRR"/>
    <property type="match status" value="1"/>
</dbReference>
<dbReference type="Gene3D" id="3.80.10.10">
    <property type="entry name" value="Ribonuclease Inhibitor"/>
    <property type="match status" value="2"/>
</dbReference>
<accession>A0A8T2NM77</accession>
<dbReference type="SUPFAM" id="SSF48726">
    <property type="entry name" value="Immunoglobulin"/>
    <property type="match status" value="1"/>
</dbReference>